<dbReference type="EMBL" id="BEXT01000001">
    <property type="protein sequence ID" value="GBC62079.1"/>
    <property type="molecule type" value="Genomic_DNA"/>
</dbReference>
<proteinExistence type="predicted"/>
<dbReference type="AlphaFoldDB" id="A0A401FYN3"/>
<gene>
    <name evidence="1" type="ORF">DENIS_3042</name>
</gene>
<comment type="caution">
    <text evidence="1">The sequence shown here is derived from an EMBL/GenBank/DDBJ whole genome shotgun (WGS) entry which is preliminary data.</text>
</comment>
<organism evidence="1 2">
    <name type="scientific">Desulfonema ishimotonii</name>
    <dbReference type="NCBI Taxonomy" id="45657"/>
    <lineage>
        <taxon>Bacteria</taxon>
        <taxon>Pseudomonadati</taxon>
        <taxon>Thermodesulfobacteriota</taxon>
        <taxon>Desulfobacteria</taxon>
        <taxon>Desulfobacterales</taxon>
        <taxon>Desulfococcaceae</taxon>
        <taxon>Desulfonema</taxon>
    </lineage>
</organism>
<protein>
    <submittedName>
        <fullName evidence="1">Uncharacterized protein</fullName>
    </submittedName>
</protein>
<keyword evidence="2" id="KW-1185">Reference proteome</keyword>
<name>A0A401FYN3_9BACT</name>
<evidence type="ECO:0000313" key="2">
    <source>
        <dbReference type="Proteomes" id="UP000288096"/>
    </source>
</evidence>
<dbReference type="Proteomes" id="UP000288096">
    <property type="component" value="Unassembled WGS sequence"/>
</dbReference>
<dbReference type="OrthoDB" id="194082at2"/>
<accession>A0A401FYN3</accession>
<evidence type="ECO:0000313" key="1">
    <source>
        <dbReference type="EMBL" id="GBC62079.1"/>
    </source>
</evidence>
<sequence length="267" mass="29665">MKENQTLADMTYCIPVSAIGSYRHQQVIIRAADPSDFAEYLTGPLPERTDYLRITSLAGDPGPLAGLPPSIAVDLVIRDTASETHRLYDYASQLRQRPLRVSVPAEPGFSGAVRLAASLALPVRLDIVQPDADVTEELGRVLHDYLHQTTVTQPVEFFHSLLFAFYHRTPLTLWEIQEEDPRRYRHIADSGEESDPGRLRSLRADAFPPEQAGECLGCRFFSHCAGFFKHPDPDFSCAGVLSLLDTLRAAAEEIREDMARFGGTVSP</sequence>
<dbReference type="RefSeq" id="WP_124329287.1">
    <property type="nucleotide sequence ID" value="NZ_BEXT01000001.1"/>
</dbReference>
<reference evidence="2" key="1">
    <citation type="submission" date="2017-11" db="EMBL/GenBank/DDBJ databases">
        <authorList>
            <person name="Watanabe M."/>
            <person name="Kojima H."/>
        </authorList>
    </citation>
    <scope>NUCLEOTIDE SEQUENCE [LARGE SCALE GENOMIC DNA]</scope>
    <source>
        <strain evidence="2">Tokyo 01</strain>
    </source>
</reference>
<reference evidence="2" key="2">
    <citation type="submission" date="2019-01" db="EMBL/GenBank/DDBJ databases">
        <title>Genome sequence of Desulfonema ishimotonii strain Tokyo 01.</title>
        <authorList>
            <person name="Fukui M."/>
        </authorList>
    </citation>
    <scope>NUCLEOTIDE SEQUENCE [LARGE SCALE GENOMIC DNA]</scope>
    <source>
        <strain evidence="2">Tokyo 01</strain>
    </source>
</reference>